<dbReference type="Proteomes" id="UP000481153">
    <property type="component" value="Unassembled WGS sequence"/>
</dbReference>
<evidence type="ECO:0000256" key="1">
    <source>
        <dbReference type="SAM" id="Phobius"/>
    </source>
</evidence>
<evidence type="ECO:0008006" key="5">
    <source>
        <dbReference type="Google" id="ProtNLM"/>
    </source>
</evidence>
<feature type="transmembrane region" description="Helical" evidence="1">
    <location>
        <begin position="268"/>
        <end position="289"/>
    </location>
</feature>
<comment type="caution">
    <text evidence="3">The sequence shown here is derived from an EMBL/GenBank/DDBJ whole genome shotgun (WGS) entry which is preliminary data.</text>
</comment>
<evidence type="ECO:0000313" key="4">
    <source>
        <dbReference type="Proteomes" id="UP000481153"/>
    </source>
</evidence>
<evidence type="ECO:0000256" key="2">
    <source>
        <dbReference type="SAM" id="SignalP"/>
    </source>
</evidence>
<dbReference type="InterPro" id="IPR032675">
    <property type="entry name" value="LRR_dom_sf"/>
</dbReference>
<proteinExistence type="predicted"/>
<dbReference type="AlphaFoldDB" id="A0A6G0WUW0"/>
<protein>
    <recommendedName>
        <fullName evidence="5">Leucine-rich repeat-containing N-terminal plant-type domain-containing protein</fullName>
    </recommendedName>
</protein>
<feature type="chain" id="PRO_5026030001" description="Leucine-rich repeat-containing N-terminal plant-type domain-containing protein" evidence="2">
    <location>
        <begin position="18"/>
        <end position="303"/>
    </location>
</feature>
<dbReference type="EMBL" id="VJMJ01000144">
    <property type="protein sequence ID" value="KAF0731303.1"/>
    <property type="molecule type" value="Genomic_DNA"/>
</dbReference>
<keyword evidence="4" id="KW-1185">Reference proteome</keyword>
<organism evidence="3 4">
    <name type="scientific">Aphanomyces euteiches</name>
    <dbReference type="NCBI Taxonomy" id="100861"/>
    <lineage>
        <taxon>Eukaryota</taxon>
        <taxon>Sar</taxon>
        <taxon>Stramenopiles</taxon>
        <taxon>Oomycota</taxon>
        <taxon>Saprolegniomycetes</taxon>
        <taxon>Saprolegniales</taxon>
        <taxon>Verrucalvaceae</taxon>
        <taxon>Aphanomyces</taxon>
    </lineage>
</organism>
<sequence>MNCVGILLLCLATIAKASLVLTLCPASSGVSVPCLNDTVSGTTTNLQLPSSNQAYNFSHLNLTAIQDLPSDAKYVDLSYNQINTISRPLPSTLEFLNLSHNALRSKWILTSIAVSTLDVSYNQWGLPWFENITWKESLPKLARLIFRGNNLSILRLNGRTLPVEPHPFSALDVSDNPNVIFVIQTNYNYKYLQQAVTITTDQLDALNFEVCKLATQSNRTMNLTLERVSVEYLSQGEAKYNRTNTTQFDVCIGPLPDPGDYNERDGSLVILLIALAVVGSGIMIIFLIFRFGFKQNGVPGVKE</sequence>
<keyword evidence="1" id="KW-0812">Transmembrane</keyword>
<dbReference type="VEuPathDB" id="FungiDB:AeMF1_021202"/>
<dbReference type="Gene3D" id="3.80.10.10">
    <property type="entry name" value="Ribonuclease Inhibitor"/>
    <property type="match status" value="1"/>
</dbReference>
<feature type="signal peptide" evidence="2">
    <location>
        <begin position="1"/>
        <end position="17"/>
    </location>
</feature>
<keyword evidence="1" id="KW-0472">Membrane</keyword>
<accession>A0A6G0WUW0</accession>
<reference evidence="3 4" key="1">
    <citation type="submission" date="2019-07" db="EMBL/GenBank/DDBJ databases">
        <title>Genomics analysis of Aphanomyces spp. identifies a new class of oomycete effector associated with host adaptation.</title>
        <authorList>
            <person name="Gaulin E."/>
        </authorList>
    </citation>
    <scope>NUCLEOTIDE SEQUENCE [LARGE SCALE GENOMIC DNA]</scope>
    <source>
        <strain evidence="3 4">ATCC 201684</strain>
    </source>
</reference>
<evidence type="ECO:0000313" key="3">
    <source>
        <dbReference type="EMBL" id="KAF0731303.1"/>
    </source>
</evidence>
<keyword evidence="2" id="KW-0732">Signal</keyword>
<name>A0A6G0WUW0_9STRA</name>
<keyword evidence="1" id="KW-1133">Transmembrane helix</keyword>
<dbReference type="SUPFAM" id="SSF52058">
    <property type="entry name" value="L domain-like"/>
    <property type="match status" value="1"/>
</dbReference>
<gene>
    <name evidence="3" type="ORF">Ae201684_011367</name>
</gene>